<gene>
    <name evidence="1" type="ORF">CBF29_05260</name>
</gene>
<dbReference type="CDD" id="cd02440">
    <property type="entry name" value="AdoMet_MTases"/>
    <property type="match status" value="1"/>
</dbReference>
<proteinExistence type="predicted"/>
<protein>
    <submittedName>
        <fullName evidence="1">16S rRNA (Cytosine(1402)-N(4))-methyltransferase</fullName>
    </submittedName>
</protein>
<dbReference type="OrthoDB" id="9792989at2"/>
<evidence type="ECO:0000313" key="2">
    <source>
        <dbReference type="Proteomes" id="UP000287605"/>
    </source>
</evidence>
<dbReference type="PANTHER" id="PTHR35276">
    <property type="entry name" value="S-ADENOSYL-L-METHIONINE-DEPENDENT METHYLTRANSFERASES SUPERFAMILY PROTEIN"/>
    <property type="match status" value="1"/>
</dbReference>
<dbReference type="InterPro" id="IPR029063">
    <property type="entry name" value="SAM-dependent_MTases_sf"/>
</dbReference>
<dbReference type="InterPro" id="IPR010719">
    <property type="entry name" value="MnmM_MeTrfase"/>
</dbReference>
<keyword evidence="2" id="KW-1185">Reference proteome</keyword>
<organism evidence="1 2">
    <name type="scientific">Vagococcus elongatus</name>
    <dbReference type="NCBI Taxonomy" id="180344"/>
    <lineage>
        <taxon>Bacteria</taxon>
        <taxon>Bacillati</taxon>
        <taxon>Bacillota</taxon>
        <taxon>Bacilli</taxon>
        <taxon>Lactobacillales</taxon>
        <taxon>Enterococcaceae</taxon>
        <taxon>Vagococcus</taxon>
    </lineage>
</organism>
<dbReference type="GO" id="GO:0032259">
    <property type="term" value="P:methylation"/>
    <property type="evidence" value="ECO:0007669"/>
    <property type="project" value="UniProtKB-KW"/>
</dbReference>
<dbReference type="Pfam" id="PF06962">
    <property type="entry name" value="rRNA_methylase"/>
    <property type="match status" value="1"/>
</dbReference>
<keyword evidence="1" id="KW-0808">Transferase</keyword>
<dbReference type="RefSeq" id="WP_126808119.1">
    <property type="nucleotide sequence ID" value="NZ_NGKA01000006.1"/>
</dbReference>
<comment type="caution">
    <text evidence="1">The sequence shown here is derived from an EMBL/GenBank/DDBJ whole genome shotgun (WGS) entry which is preliminary data.</text>
</comment>
<dbReference type="Proteomes" id="UP000287605">
    <property type="component" value="Unassembled WGS sequence"/>
</dbReference>
<dbReference type="AlphaFoldDB" id="A0A430AYF9"/>
<keyword evidence="1" id="KW-0489">Methyltransferase</keyword>
<reference evidence="1 2" key="1">
    <citation type="submission" date="2017-05" db="EMBL/GenBank/DDBJ databases">
        <title>Vagococcus spp. assemblies.</title>
        <authorList>
            <person name="Gulvik C.A."/>
        </authorList>
    </citation>
    <scope>NUCLEOTIDE SEQUENCE [LARGE SCALE GENOMIC DNA]</scope>
    <source>
        <strain evidence="1 2">CCUG 51432</strain>
    </source>
</reference>
<dbReference type="PANTHER" id="PTHR35276:SF1">
    <property type="entry name" value="TRNA (MNM(5)S(2)U34)-METHYLTRANSFERASE, CHLOROPLASTIC"/>
    <property type="match status" value="1"/>
</dbReference>
<accession>A0A430AYF9</accession>
<dbReference type="EMBL" id="NGKA01000006">
    <property type="protein sequence ID" value="RSU13078.1"/>
    <property type="molecule type" value="Genomic_DNA"/>
</dbReference>
<dbReference type="GO" id="GO:0008168">
    <property type="term" value="F:methyltransferase activity"/>
    <property type="evidence" value="ECO:0007669"/>
    <property type="project" value="UniProtKB-KW"/>
</dbReference>
<name>A0A430AYF9_9ENTE</name>
<sequence>MLVSALKFGHQLLAEVIVSGDTVVDATVGNGYDTLFLAKLVGKQGKVIGFDIQPQAIEITKQKLLEQHLSCQTRLYLKGHEKIQDVLTNEERIKGAVFNLGYLPKGDKQIITQGKTTITALSTLMDHLEKGGRIVMVIYYGHPGGEQEKETVLDFVKAIPQEEFNVLNYQFINQKNSPPILICIEKKLRKNNP</sequence>
<dbReference type="SUPFAM" id="SSF53335">
    <property type="entry name" value="S-adenosyl-L-methionine-dependent methyltransferases"/>
    <property type="match status" value="1"/>
</dbReference>
<dbReference type="Gene3D" id="3.40.50.150">
    <property type="entry name" value="Vaccinia Virus protein VP39"/>
    <property type="match status" value="1"/>
</dbReference>
<evidence type="ECO:0000313" key="1">
    <source>
        <dbReference type="EMBL" id="RSU13078.1"/>
    </source>
</evidence>